<dbReference type="AlphaFoldDB" id="A0A9D4B670"/>
<accession>A0A9D4B670</accession>
<name>A0A9D4B670_DREPO</name>
<evidence type="ECO:0000313" key="2">
    <source>
        <dbReference type="Proteomes" id="UP000828390"/>
    </source>
</evidence>
<reference evidence="1" key="1">
    <citation type="journal article" date="2019" name="bioRxiv">
        <title>The Genome of the Zebra Mussel, Dreissena polymorpha: A Resource for Invasive Species Research.</title>
        <authorList>
            <person name="McCartney M.A."/>
            <person name="Auch B."/>
            <person name="Kono T."/>
            <person name="Mallez S."/>
            <person name="Zhang Y."/>
            <person name="Obille A."/>
            <person name="Becker A."/>
            <person name="Abrahante J.E."/>
            <person name="Garbe J."/>
            <person name="Badalamenti J.P."/>
            <person name="Herman A."/>
            <person name="Mangelson H."/>
            <person name="Liachko I."/>
            <person name="Sullivan S."/>
            <person name="Sone E.D."/>
            <person name="Koren S."/>
            <person name="Silverstein K.A.T."/>
            <person name="Beckman K.B."/>
            <person name="Gohl D.M."/>
        </authorList>
    </citation>
    <scope>NUCLEOTIDE SEQUENCE</scope>
    <source>
        <strain evidence="1">Duluth1</strain>
        <tissue evidence="1">Whole animal</tissue>
    </source>
</reference>
<gene>
    <name evidence="1" type="ORF">DPMN_191957</name>
</gene>
<comment type="caution">
    <text evidence="1">The sequence shown here is derived from an EMBL/GenBank/DDBJ whole genome shotgun (WGS) entry which is preliminary data.</text>
</comment>
<organism evidence="1 2">
    <name type="scientific">Dreissena polymorpha</name>
    <name type="common">Zebra mussel</name>
    <name type="synonym">Mytilus polymorpha</name>
    <dbReference type="NCBI Taxonomy" id="45954"/>
    <lineage>
        <taxon>Eukaryota</taxon>
        <taxon>Metazoa</taxon>
        <taxon>Spiralia</taxon>
        <taxon>Lophotrochozoa</taxon>
        <taxon>Mollusca</taxon>
        <taxon>Bivalvia</taxon>
        <taxon>Autobranchia</taxon>
        <taxon>Heteroconchia</taxon>
        <taxon>Euheterodonta</taxon>
        <taxon>Imparidentia</taxon>
        <taxon>Neoheterodontei</taxon>
        <taxon>Myida</taxon>
        <taxon>Dreissenoidea</taxon>
        <taxon>Dreissenidae</taxon>
        <taxon>Dreissena</taxon>
    </lineage>
</organism>
<evidence type="ECO:0000313" key="1">
    <source>
        <dbReference type="EMBL" id="KAH3690757.1"/>
    </source>
</evidence>
<proteinExistence type="predicted"/>
<dbReference type="EMBL" id="JAIWYP010000054">
    <property type="protein sequence ID" value="KAH3690757.1"/>
    <property type="molecule type" value="Genomic_DNA"/>
</dbReference>
<reference evidence="1" key="2">
    <citation type="submission" date="2020-11" db="EMBL/GenBank/DDBJ databases">
        <authorList>
            <person name="McCartney M.A."/>
            <person name="Auch B."/>
            <person name="Kono T."/>
            <person name="Mallez S."/>
            <person name="Becker A."/>
            <person name="Gohl D.M."/>
            <person name="Silverstein K.A.T."/>
            <person name="Koren S."/>
            <person name="Bechman K.B."/>
            <person name="Herman A."/>
            <person name="Abrahante J.E."/>
            <person name="Garbe J."/>
        </authorList>
    </citation>
    <scope>NUCLEOTIDE SEQUENCE</scope>
    <source>
        <strain evidence="1">Duluth1</strain>
        <tissue evidence="1">Whole animal</tissue>
    </source>
</reference>
<dbReference type="Proteomes" id="UP000828390">
    <property type="component" value="Unassembled WGS sequence"/>
</dbReference>
<sequence>MRLMGAVSVVEAAMSQAVGPFPTGGLGNTCEVCVGPFPIGGLGDPCGVRVGSFPTGSLGGPC</sequence>
<keyword evidence="2" id="KW-1185">Reference proteome</keyword>
<protein>
    <submittedName>
        <fullName evidence="1">Uncharacterized protein</fullName>
    </submittedName>
</protein>